<dbReference type="InterPro" id="IPR050385">
    <property type="entry name" value="Archaeal_FAD_synthase"/>
</dbReference>
<dbReference type="KEGG" id="pspc:Strain318_001399"/>
<dbReference type="EMBL" id="CP130612">
    <property type="protein sequence ID" value="WKW12125.1"/>
    <property type="molecule type" value="Genomic_DNA"/>
</dbReference>
<dbReference type="InterPro" id="IPR014729">
    <property type="entry name" value="Rossmann-like_a/b/a_fold"/>
</dbReference>
<dbReference type="GO" id="GO:0016779">
    <property type="term" value="F:nucleotidyltransferase activity"/>
    <property type="evidence" value="ECO:0007669"/>
    <property type="project" value="UniProtKB-KW"/>
</dbReference>
<evidence type="ECO:0000256" key="5">
    <source>
        <dbReference type="ARBA" id="ARBA00022840"/>
    </source>
</evidence>
<organism evidence="10 11">
    <name type="scientific">Pseudogemmatithrix spongiicola</name>
    <dbReference type="NCBI Taxonomy" id="3062599"/>
    <lineage>
        <taxon>Bacteria</taxon>
        <taxon>Pseudomonadati</taxon>
        <taxon>Gemmatimonadota</taxon>
        <taxon>Gemmatimonadia</taxon>
        <taxon>Gemmatimonadales</taxon>
        <taxon>Gemmatimonadaceae</taxon>
        <taxon>Pseudogemmatithrix</taxon>
    </lineage>
</organism>
<proteinExistence type="predicted"/>
<dbReference type="InterPro" id="IPR011914">
    <property type="entry name" value="RfaE_dom_II"/>
</dbReference>
<keyword evidence="5" id="KW-0067">ATP-binding</keyword>
<evidence type="ECO:0000256" key="4">
    <source>
        <dbReference type="ARBA" id="ARBA00022741"/>
    </source>
</evidence>
<sequence>MSAPATAASKVRSRDEARRWREACAGPVAFTNGVFDLLHPGHVDVLEGARREGAQLIVGVNSDASVRRLNKGPERPIRSERERAYVLAALACVDCVVVFDEDTPAELVAALQPDVIVKGGDYRPEDVAGGETVRARGGRVVIIPLTPGHSTTATVQKLKSHG</sequence>
<keyword evidence="6" id="KW-0119">Carbohydrate metabolism</keyword>
<dbReference type="PANTHER" id="PTHR43793:SF2">
    <property type="entry name" value="BIFUNCTIONAL PROTEIN HLDE"/>
    <property type="match status" value="1"/>
</dbReference>
<dbReference type="SUPFAM" id="SSF52374">
    <property type="entry name" value="Nucleotidylyl transferase"/>
    <property type="match status" value="1"/>
</dbReference>
<evidence type="ECO:0000313" key="9">
    <source>
        <dbReference type="EMBL" id="WKW12125.1"/>
    </source>
</evidence>
<evidence type="ECO:0000256" key="3">
    <source>
        <dbReference type="ARBA" id="ARBA00022695"/>
    </source>
</evidence>
<comment type="catalytic activity">
    <reaction evidence="7">
        <text>D-glycero-beta-D-manno-heptose 1-phosphate + ATP + H(+) = ADP-D-glycero-beta-D-manno-heptose + diphosphate</text>
        <dbReference type="Rhea" id="RHEA:27465"/>
        <dbReference type="ChEBI" id="CHEBI:15378"/>
        <dbReference type="ChEBI" id="CHEBI:30616"/>
        <dbReference type="ChEBI" id="CHEBI:33019"/>
        <dbReference type="ChEBI" id="CHEBI:59967"/>
        <dbReference type="ChEBI" id="CHEBI:61593"/>
        <dbReference type="EC" id="2.7.7.70"/>
    </reaction>
</comment>
<gene>
    <name evidence="10" type="primary">rfaE2</name>
    <name evidence="9" type="ORF">Strain138_001399</name>
    <name evidence="10" type="ORF">Strain318_001399</name>
</gene>
<name>A0AA49K038_9BACT</name>
<protein>
    <recommendedName>
        <fullName evidence="1">D-glycero-beta-D-manno-heptose 1-phosphate adenylyltransferase</fullName>
        <ecNumber evidence="1">2.7.7.70</ecNumber>
    </recommendedName>
</protein>
<dbReference type="PANTHER" id="PTHR43793">
    <property type="entry name" value="FAD SYNTHASE"/>
    <property type="match status" value="1"/>
</dbReference>
<keyword evidence="2" id="KW-0808">Transferase</keyword>
<dbReference type="GO" id="GO:0016773">
    <property type="term" value="F:phosphotransferase activity, alcohol group as acceptor"/>
    <property type="evidence" value="ECO:0007669"/>
    <property type="project" value="InterPro"/>
</dbReference>
<evidence type="ECO:0000259" key="8">
    <source>
        <dbReference type="Pfam" id="PF01467"/>
    </source>
</evidence>
<evidence type="ECO:0000256" key="7">
    <source>
        <dbReference type="ARBA" id="ARBA00047428"/>
    </source>
</evidence>
<evidence type="ECO:0000256" key="1">
    <source>
        <dbReference type="ARBA" id="ARBA00012519"/>
    </source>
</evidence>
<evidence type="ECO:0000256" key="2">
    <source>
        <dbReference type="ARBA" id="ARBA00022679"/>
    </source>
</evidence>
<keyword evidence="11" id="KW-1185">Reference proteome</keyword>
<dbReference type="EC" id="2.7.7.70" evidence="1"/>
<dbReference type="GO" id="GO:0005524">
    <property type="term" value="F:ATP binding"/>
    <property type="evidence" value="ECO:0007669"/>
    <property type="project" value="UniProtKB-KW"/>
</dbReference>
<dbReference type="Proteomes" id="UP001229955">
    <property type="component" value="Chromosome"/>
</dbReference>
<dbReference type="RefSeq" id="WP_367887800.1">
    <property type="nucleotide sequence ID" value="NZ_CP130612.1"/>
</dbReference>
<dbReference type="NCBIfam" id="TIGR00125">
    <property type="entry name" value="cyt_tran_rel"/>
    <property type="match status" value="1"/>
</dbReference>
<dbReference type="Gene3D" id="3.40.50.620">
    <property type="entry name" value="HUPs"/>
    <property type="match status" value="1"/>
</dbReference>
<evidence type="ECO:0000256" key="6">
    <source>
        <dbReference type="ARBA" id="ARBA00023277"/>
    </source>
</evidence>
<evidence type="ECO:0000313" key="10">
    <source>
        <dbReference type="EMBL" id="WKW15034.1"/>
    </source>
</evidence>
<dbReference type="GO" id="GO:0005975">
    <property type="term" value="P:carbohydrate metabolic process"/>
    <property type="evidence" value="ECO:0007669"/>
    <property type="project" value="InterPro"/>
</dbReference>
<dbReference type="EMBL" id="CP130613">
    <property type="protein sequence ID" value="WKW15034.1"/>
    <property type="molecule type" value="Genomic_DNA"/>
</dbReference>
<evidence type="ECO:0000313" key="11">
    <source>
        <dbReference type="Proteomes" id="UP001229955"/>
    </source>
</evidence>
<dbReference type="NCBIfam" id="TIGR02199">
    <property type="entry name" value="rfaE_dom_II"/>
    <property type="match status" value="1"/>
</dbReference>
<accession>A0AA49JUG1</accession>
<dbReference type="AlphaFoldDB" id="A0AA49K038"/>
<dbReference type="Pfam" id="PF01467">
    <property type="entry name" value="CTP_transf_like"/>
    <property type="match status" value="1"/>
</dbReference>
<accession>A0AA49K038</accession>
<feature type="domain" description="Cytidyltransferase-like" evidence="8">
    <location>
        <begin position="30"/>
        <end position="122"/>
    </location>
</feature>
<dbReference type="InterPro" id="IPR004821">
    <property type="entry name" value="Cyt_trans-like"/>
</dbReference>
<keyword evidence="4" id="KW-0547">Nucleotide-binding</keyword>
<keyword evidence="3 10" id="KW-0548">Nucleotidyltransferase</keyword>
<reference evidence="10" key="1">
    <citation type="submission" date="2023-07" db="EMBL/GenBank/DDBJ databases">
        <authorList>
            <person name="Haufschild T."/>
            <person name="Kallscheuer N."/>
            <person name="Hammer J."/>
            <person name="Kohn T."/>
            <person name="Kabuu M."/>
            <person name="Jogler M."/>
            <person name="Wohfarth N."/>
            <person name="Heuer A."/>
            <person name="Rohde M."/>
            <person name="van Teeseling M.C.F."/>
            <person name="Jogler C."/>
        </authorList>
    </citation>
    <scope>NUCLEOTIDE SEQUENCE</scope>
    <source>
        <strain evidence="9">Strain 138</strain>
        <strain evidence="10">Strain 318</strain>
    </source>
</reference>